<dbReference type="SUPFAM" id="SSF75553">
    <property type="entry name" value="Smc hinge domain"/>
    <property type="match status" value="1"/>
</dbReference>
<reference evidence="10" key="1">
    <citation type="submission" date="2019-04" db="EMBL/GenBank/DDBJ databases">
        <title>Whole genome sequencing of cave bacteria.</title>
        <authorList>
            <person name="Gan H.M."/>
            <person name="Barton H."/>
            <person name="Savka M.A."/>
        </authorList>
    </citation>
    <scope>NUCLEOTIDE SEQUENCE [LARGE SCALE GENOMIC DNA]</scope>
    <source>
        <strain evidence="10">LC387</strain>
    </source>
</reference>
<dbReference type="FunFam" id="3.40.50.300:FF:000901">
    <property type="entry name" value="Chromosome partition protein Smc"/>
    <property type="match status" value="1"/>
</dbReference>
<dbReference type="OrthoDB" id="9808768at2"/>
<feature type="coiled-coil region" evidence="7">
    <location>
        <begin position="474"/>
        <end position="501"/>
    </location>
</feature>
<feature type="coiled-coil region" evidence="7">
    <location>
        <begin position="170"/>
        <end position="211"/>
    </location>
</feature>
<evidence type="ECO:0000256" key="5">
    <source>
        <dbReference type="ARBA" id="ARBA00023054"/>
    </source>
</evidence>
<evidence type="ECO:0000259" key="9">
    <source>
        <dbReference type="SMART" id="SM00968"/>
    </source>
</evidence>
<dbReference type="Gene3D" id="3.40.50.300">
    <property type="entry name" value="P-loop containing nucleotide triphosphate hydrolases"/>
    <property type="match status" value="2"/>
</dbReference>
<evidence type="ECO:0000256" key="2">
    <source>
        <dbReference type="ARBA" id="ARBA00022490"/>
    </source>
</evidence>
<sequence>MKLTRLRLHGFKSFVEPTDFLIEPGLTGVVGPNGCGKSNLVEALRWAMGETSHKSLRAADMDAVIFAGSGNRPARNHAEVAMTIDNSDRSAPSAMNDQEVLEISRRIEREAGSVYRINGRDVRARDVQILFADAATGARSPALVHQGKIGEIIQARPDQRRRVLEDAAGVAGLHARRHEAELRLKAAETNLTRVEDVIGQLASQIEGLKKQARQAIRYREVAAKVRKAEALLFHLRWLQANTDVAEAGQTHDLNVREQAERTLQQAEAARIQAIRASELPGLRENEARAAAGLQRLTNAREMLDREEARARERVIELDRRLTQFAADIEREQRQLSDADVALARLEAEDNDLKDEIKSRVDKRSGADERVAEAEATLAAAERTFSELTTALADLTAKRNQFEANVRTHRDRLARLDQDIVSVEGEVEKLAAETGGLGDLDTLVAAMEAAAEALLISEATTQASEAAHVNARATLEASRAPLADAEKRVQRLETEAKTISKIVNGETKNLWPPIIDGVNVAKGFEKALGAALGDDLDAPVDPTAPMRWSNLGVVDGDPSLPEGIEALAAHVTAPPELARRLAQIGVVSRERGAQLASQLKTGQRLVSREGDLWRWDGFVAAAHAPTGAARRLAERARLIDIESELEQARADAVAKRRALDNADAELKAASAAESAAREAARSAQREANAAREQHANAEREINRHASRRSALDERRTRLAADRTEAHDAHEAAVGVLSELPSSAENEEKLATVRADMDGHRRLAAQVRAEAQALAREAELADRRVQAIIAERNEWQNRKENAASQIATVETRIVEVKTERAELENAPEVFAEKRSALISEIEYAEADRRTAADALASAETAMAETDRVARASLDALSASREACARSEERMDGTRRRLDDIEREIRDMLEVEPQGVAALAEITPETELPAVIDIETDLEKLRRDRERLGAVNLRAEEELREVEAQHLTLTTERDDLVEAIKKLRTGIQSLNKEARERLLTSFETVNTHFKRLFSELFGGGQAELTLIESDDPLEAGLEIIAKPPGKKPQTLSLLSGGEQALTALALIFAVFLTNPSPICVLDEVDAPLDDHNVERFCNLLHEMTSSTETRFIIITHNPITMARMNRLFGVTMAERGVSQLVSVDLDGAMKVLDQNVA</sequence>
<dbReference type="PIRSF" id="PIRSF005719">
    <property type="entry name" value="SMC"/>
    <property type="match status" value="1"/>
</dbReference>
<evidence type="ECO:0000256" key="7">
    <source>
        <dbReference type="HAMAP-Rule" id="MF_01894"/>
    </source>
</evidence>
<comment type="similarity">
    <text evidence="7">Belongs to the SMC family.</text>
</comment>
<dbReference type="GO" id="GO:0007059">
    <property type="term" value="P:chromosome segregation"/>
    <property type="evidence" value="ECO:0007669"/>
    <property type="project" value="UniProtKB-UniRule"/>
</dbReference>
<keyword evidence="5 7" id="KW-0175">Coiled coil</keyword>
<feature type="coiled-coil region" evidence="7">
    <location>
        <begin position="755"/>
        <end position="824"/>
    </location>
</feature>
<dbReference type="NCBIfam" id="TIGR02168">
    <property type="entry name" value="SMC_prok_B"/>
    <property type="match status" value="1"/>
</dbReference>
<evidence type="ECO:0000256" key="1">
    <source>
        <dbReference type="ARBA" id="ARBA00004496"/>
    </source>
</evidence>
<dbReference type="Pfam" id="PF02463">
    <property type="entry name" value="SMC_N"/>
    <property type="match status" value="1"/>
</dbReference>
<organism evidence="10 11">
    <name type="scientific">Afipia massiliensis</name>
    <dbReference type="NCBI Taxonomy" id="211460"/>
    <lineage>
        <taxon>Bacteria</taxon>
        <taxon>Pseudomonadati</taxon>
        <taxon>Pseudomonadota</taxon>
        <taxon>Alphaproteobacteria</taxon>
        <taxon>Hyphomicrobiales</taxon>
        <taxon>Nitrobacteraceae</taxon>
        <taxon>Afipia</taxon>
    </lineage>
</organism>
<keyword evidence="2 7" id="KW-0963">Cytoplasm</keyword>
<keyword evidence="6 7" id="KW-0238">DNA-binding</keyword>
<evidence type="ECO:0000313" key="11">
    <source>
        <dbReference type="Proteomes" id="UP000034832"/>
    </source>
</evidence>
<proteinExistence type="inferred from homology"/>
<dbReference type="HAMAP" id="MF_01894">
    <property type="entry name" value="Smc_prok"/>
    <property type="match status" value="1"/>
</dbReference>
<dbReference type="InterPro" id="IPR011890">
    <property type="entry name" value="SMC_prok"/>
</dbReference>
<dbReference type="RefSeq" id="WP_137325097.1">
    <property type="nucleotide sequence ID" value="NZ_LBIA02000001.1"/>
</dbReference>
<dbReference type="Gene3D" id="1.20.5.340">
    <property type="match status" value="1"/>
</dbReference>
<dbReference type="GO" id="GO:0030261">
    <property type="term" value="P:chromosome condensation"/>
    <property type="evidence" value="ECO:0007669"/>
    <property type="project" value="InterPro"/>
</dbReference>
<feature type="coiled-coil region" evidence="7">
    <location>
        <begin position="256"/>
        <end position="432"/>
    </location>
</feature>
<dbReference type="InterPro" id="IPR024704">
    <property type="entry name" value="SMC"/>
</dbReference>
<keyword evidence="3 7" id="KW-0547">Nucleotide-binding</keyword>
<comment type="subcellular location">
    <subcellularLocation>
        <location evidence="1 7">Cytoplasm</location>
    </subcellularLocation>
</comment>
<dbReference type="PANTHER" id="PTHR43977">
    <property type="entry name" value="STRUCTURAL MAINTENANCE OF CHROMOSOMES PROTEIN 3"/>
    <property type="match status" value="1"/>
</dbReference>
<dbReference type="InterPro" id="IPR003395">
    <property type="entry name" value="RecF/RecN/SMC_N"/>
</dbReference>
<dbReference type="GO" id="GO:0006260">
    <property type="term" value="P:DNA replication"/>
    <property type="evidence" value="ECO:0007669"/>
    <property type="project" value="UniProtKB-UniRule"/>
</dbReference>
<comment type="domain">
    <text evidence="7">Contains large globular domains required for ATP hydrolysis at each terminus and a third globular domain forming a flexible hinge near the middle of the molecule. These domains are separated by coiled-coil structures.</text>
</comment>
<comment type="function">
    <text evidence="7">Required for chromosome condensation and partitioning.</text>
</comment>
<dbReference type="GO" id="GO:0007062">
    <property type="term" value="P:sister chromatid cohesion"/>
    <property type="evidence" value="ECO:0007669"/>
    <property type="project" value="InterPro"/>
</dbReference>
<name>A0A4U6BLS1_9BRAD</name>
<dbReference type="InterPro" id="IPR027417">
    <property type="entry name" value="P-loop_NTPase"/>
</dbReference>
<feature type="compositionally biased region" description="Basic and acidic residues" evidence="8">
    <location>
        <begin position="674"/>
        <end position="725"/>
    </location>
</feature>
<keyword evidence="11" id="KW-1185">Reference proteome</keyword>
<feature type="binding site" evidence="7">
    <location>
        <begin position="32"/>
        <end position="39"/>
    </location>
    <ligand>
        <name>ATP</name>
        <dbReference type="ChEBI" id="CHEBI:30616"/>
    </ligand>
</feature>
<dbReference type="STRING" id="211460.YH63_16265"/>
<dbReference type="CDD" id="cd03278">
    <property type="entry name" value="ABC_SMC_barmotin"/>
    <property type="match status" value="1"/>
</dbReference>
<evidence type="ECO:0000256" key="6">
    <source>
        <dbReference type="ARBA" id="ARBA00023125"/>
    </source>
</evidence>
<accession>A0A4U6BLS1</accession>
<evidence type="ECO:0000313" key="10">
    <source>
        <dbReference type="EMBL" id="TKT70395.1"/>
    </source>
</evidence>
<evidence type="ECO:0000256" key="8">
    <source>
        <dbReference type="SAM" id="MobiDB-lite"/>
    </source>
</evidence>
<dbReference type="GO" id="GO:0005737">
    <property type="term" value="C:cytoplasm"/>
    <property type="evidence" value="ECO:0007669"/>
    <property type="project" value="UniProtKB-SubCell"/>
</dbReference>
<dbReference type="GO" id="GO:0005694">
    <property type="term" value="C:chromosome"/>
    <property type="evidence" value="ECO:0007669"/>
    <property type="project" value="InterPro"/>
</dbReference>
<dbReference type="InterPro" id="IPR010935">
    <property type="entry name" value="SMC_hinge"/>
</dbReference>
<dbReference type="Pfam" id="PF06470">
    <property type="entry name" value="SMC_hinge"/>
    <property type="match status" value="1"/>
</dbReference>
<dbReference type="GO" id="GO:0005524">
    <property type="term" value="F:ATP binding"/>
    <property type="evidence" value="ECO:0007669"/>
    <property type="project" value="UniProtKB-UniRule"/>
</dbReference>
<dbReference type="GO" id="GO:0003677">
    <property type="term" value="F:DNA binding"/>
    <property type="evidence" value="ECO:0007669"/>
    <property type="project" value="UniProtKB-UniRule"/>
</dbReference>
<protein>
    <recommendedName>
        <fullName evidence="7">Chromosome partition protein Smc</fullName>
    </recommendedName>
</protein>
<keyword evidence="4 7" id="KW-0067">ATP-binding</keyword>
<feature type="coiled-coil region" evidence="7">
    <location>
        <begin position="935"/>
        <end position="990"/>
    </location>
</feature>
<dbReference type="EMBL" id="LBIA02000001">
    <property type="protein sequence ID" value="TKT70395.1"/>
    <property type="molecule type" value="Genomic_DNA"/>
</dbReference>
<feature type="region of interest" description="Disordered" evidence="8">
    <location>
        <begin position="672"/>
        <end position="725"/>
    </location>
</feature>
<evidence type="ECO:0000256" key="4">
    <source>
        <dbReference type="ARBA" id="ARBA00022840"/>
    </source>
</evidence>
<comment type="subunit">
    <text evidence="7">Homodimer.</text>
</comment>
<dbReference type="SMART" id="SM00968">
    <property type="entry name" value="SMC_hinge"/>
    <property type="match status" value="1"/>
</dbReference>
<gene>
    <name evidence="7 10" type="primary">smc</name>
    <name evidence="10" type="ORF">YH63_002625</name>
</gene>
<feature type="domain" description="SMC hinge" evidence="9">
    <location>
        <begin position="507"/>
        <end position="595"/>
    </location>
</feature>
<dbReference type="AlphaFoldDB" id="A0A4U6BLS1"/>
<feature type="coiled-coil region" evidence="7">
    <location>
        <begin position="881"/>
        <end position="908"/>
    </location>
</feature>
<dbReference type="Proteomes" id="UP000034832">
    <property type="component" value="Unassembled WGS sequence"/>
</dbReference>
<dbReference type="InterPro" id="IPR036277">
    <property type="entry name" value="SMC_hinge_sf"/>
</dbReference>
<dbReference type="GO" id="GO:0016887">
    <property type="term" value="F:ATP hydrolysis activity"/>
    <property type="evidence" value="ECO:0007669"/>
    <property type="project" value="InterPro"/>
</dbReference>
<dbReference type="SUPFAM" id="SSF52540">
    <property type="entry name" value="P-loop containing nucleoside triphosphate hydrolases"/>
    <property type="match status" value="1"/>
</dbReference>
<evidence type="ECO:0000256" key="3">
    <source>
        <dbReference type="ARBA" id="ARBA00022741"/>
    </source>
</evidence>
<comment type="caution">
    <text evidence="10">The sequence shown here is derived from an EMBL/GenBank/DDBJ whole genome shotgun (WGS) entry which is preliminary data.</text>
</comment>